<dbReference type="PANTHER" id="PTHR43293">
    <property type="entry name" value="ACETATE COA-TRANSFERASE YDIF"/>
    <property type="match status" value="1"/>
</dbReference>
<dbReference type="GO" id="GO:0008410">
    <property type="term" value="F:CoA-transferase activity"/>
    <property type="evidence" value="ECO:0007669"/>
    <property type="project" value="InterPro"/>
</dbReference>
<dbReference type="SMART" id="SM00882">
    <property type="entry name" value="CoA_trans"/>
    <property type="match status" value="1"/>
</dbReference>
<reference evidence="2 3" key="1">
    <citation type="journal article" date="2014" name="BMC Genomics">
        <title>Comparison of environmental and isolate Sulfobacillus genomes reveals diverse carbon, sulfur, nitrogen, and hydrogen metabolisms.</title>
        <authorList>
            <person name="Justice N.B."/>
            <person name="Norman A."/>
            <person name="Brown C.T."/>
            <person name="Singh A."/>
            <person name="Thomas B.C."/>
            <person name="Banfield J.F."/>
        </authorList>
    </citation>
    <scope>NUCLEOTIDE SEQUENCE [LARGE SCALE GENOMIC DNA]</scope>
    <source>
        <strain evidence="2">AMDSBA3</strain>
    </source>
</reference>
<organism evidence="2 3">
    <name type="scientific">Sulfobacillus acidophilus</name>
    <dbReference type="NCBI Taxonomy" id="53633"/>
    <lineage>
        <taxon>Bacteria</taxon>
        <taxon>Bacillati</taxon>
        <taxon>Bacillota</taxon>
        <taxon>Clostridia</taxon>
        <taxon>Eubacteriales</taxon>
        <taxon>Clostridiales Family XVII. Incertae Sedis</taxon>
        <taxon>Sulfobacillus</taxon>
    </lineage>
</organism>
<dbReference type="PANTHER" id="PTHR43293:SF3">
    <property type="entry name" value="CHOLESTEROL RING-CLEAVING HYDROLASE IPDB SUBUNIT"/>
    <property type="match status" value="1"/>
</dbReference>
<name>A0A2T2WNS7_9FIRM</name>
<gene>
    <name evidence="2" type="ORF">C7B45_00990</name>
</gene>
<proteinExistence type="inferred from homology"/>
<sequence length="292" mass="32689">MTQKVSLAQLIRDEVHSGMTVYLAGFSHLIPFAAGHEIIRQEITHLTLSRATPDLLYDQMIAAGCADRLIFSYAGNPGVGLLPAFRRAVESGQLIIDEFTHAEMIARLDAGAAHLPFWPLRAEPNDLSRHRGRKTVVCPYTHETIAVVPALNPDVTLVHAQRADEAGNLYVWGLRGEMKEAALAAQTLIATVEKVVPAGALRHRQENLLVPGFRVKAMAEVPFGAHPSYAQGLYERDTAFYQEWNRIAKDPESCRRWIKTWIKEVADHQAYLQRWDPEHWETLKAKGGSLDE</sequence>
<dbReference type="Gene3D" id="3.30.30.40">
    <property type="match status" value="1"/>
</dbReference>
<dbReference type="Pfam" id="PF01144">
    <property type="entry name" value="CoA_trans"/>
    <property type="match status" value="1"/>
</dbReference>
<keyword evidence="2" id="KW-0808">Transferase</keyword>
<dbReference type="EMBL" id="PXYV01000002">
    <property type="protein sequence ID" value="PSR23890.1"/>
    <property type="molecule type" value="Genomic_DNA"/>
</dbReference>
<dbReference type="SUPFAM" id="SSF100950">
    <property type="entry name" value="NagB/RpiA/CoA transferase-like"/>
    <property type="match status" value="1"/>
</dbReference>
<dbReference type="InterPro" id="IPR037171">
    <property type="entry name" value="NagB/RpiA_transferase-like"/>
</dbReference>
<dbReference type="Proteomes" id="UP000241848">
    <property type="component" value="Unassembled WGS sequence"/>
</dbReference>
<evidence type="ECO:0000313" key="2">
    <source>
        <dbReference type="EMBL" id="PSR23890.1"/>
    </source>
</evidence>
<comment type="caution">
    <text evidence="2">The sequence shown here is derived from an EMBL/GenBank/DDBJ whole genome shotgun (WGS) entry which is preliminary data.</text>
</comment>
<evidence type="ECO:0000313" key="3">
    <source>
        <dbReference type="Proteomes" id="UP000241848"/>
    </source>
</evidence>
<accession>A0A2T2WNS7</accession>
<dbReference type="InterPro" id="IPR004165">
    <property type="entry name" value="CoA_trans_fam_I"/>
</dbReference>
<evidence type="ECO:0000256" key="1">
    <source>
        <dbReference type="ARBA" id="ARBA00007047"/>
    </source>
</evidence>
<comment type="similarity">
    <text evidence="1">Belongs to the 3-oxoacid CoA-transferase subunit B family.</text>
</comment>
<protein>
    <submittedName>
        <fullName evidence="2">3-oxoadipate--succinyl-CoA transferase subunit A</fullName>
    </submittedName>
</protein>
<dbReference type="AlphaFoldDB" id="A0A2T2WNS7"/>
<dbReference type="Gene3D" id="3.40.1080.10">
    <property type="entry name" value="Glutaconate Coenzyme A-transferase"/>
    <property type="match status" value="1"/>
</dbReference>